<keyword evidence="1" id="KW-0812">Transmembrane</keyword>
<keyword evidence="1" id="KW-1133">Transmembrane helix</keyword>
<sequence length="128" mass="14607">MSSLAQASKNVARIAVRQASSHSHDSHAVWREINRLGSEGKWDNINNAPKLFLFGQAKKESYAAYNAINKNADFFKSTPYGQYLKVFWRIALLLGVIKAGVVAYEFAVPEEKRLHYKYRHHGNHGEHH</sequence>
<accession>A0A8S1E1U0</accession>
<dbReference type="AlphaFoldDB" id="A0A8S1E1U0"/>
<dbReference type="Proteomes" id="UP000494206">
    <property type="component" value="Unassembled WGS sequence"/>
</dbReference>
<proteinExistence type="predicted"/>
<dbReference type="EMBL" id="CADEPM010000001">
    <property type="protein sequence ID" value="CAB3397559.1"/>
    <property type="molecule type" value="Genomic_DNA"/>
</dbReference>
<keyword evidence="1" id="KW-0472">Membrane</keyword>
<dbReference type="OrthoDB" id="5796941at2759"/>
<keyword evidence="3" id="KW-1185">Reference proteome</keyword>
<protein>
    <submittedName>
        <fullName evidence="2">Uncharacterized protein</fullName>
    </submittedName>
</protein>
<evidence type="ECO:0000256" key="1">
    <source>
        <dbReference type="SAM" id="Phobius"/>
    </source>
</evidence>
<evidence type="ECO:0000313" key="3">
    <source>
        <dbReference type="Proteomes" id="UP000494206"/>
    </source>
</evidence>
<reference evidence="2 3" key="1">
    <citation type="submission" date="2020-04" db="EMBL/GenBank/DDBJ databases">
        <authorList>
            <person name="Laetsch R D."/>
            <person name="Stevens L."/>
            <person name="Kumar S."/>
            <person name="Blaxter L. M."/>
        </authorList>
    </citation>
    <scope>NUCLEOTIDE SEQUENCE [LARGE SCALE GENOMIC DNA]</scope>
</reference>
<name>A0A8S1E1U0_9PELO</name>
<feature type="transmembrane region" description="Helical" evidence="1">
    <location>
        <begin position="86"/>
        <end position="107"/>
    </location>
</feature>
<gene>
    <name evidence="2" type="ORF">CBOVIS_LOCUS951</name>
</gene>
<evidence type="ECO:0000313" key="2">
    <source>
        <dbReference type="EMBL" id="CAB3397559.1"/>
    </source>
</evidence>
<organism evidence="2 3">
    <name type="scientific">Caenorhabditis bovis</name>
    <dbReference type="NCBI Taxonomy" id="2654633"/>
    <lineage>
        <taxon>Eukaryota</taxon>
        <taxon>Metazoa</taxon>
        <taxon>Ecdysozoa</taxon>
        <taxon>Nematoda</taxon>
        <taxon>Chromadorea</taxon>
        <taxon>Rhabditida</taxon>
        <taxon>Rhabditina</taxon>
        <taxon>Rhabditomorpha</taxon>
        <taxon>Rhabditoidea</taxon>
        <taxon>Rhabditidae</taxon>
        <taxon>Peloderinae</taxon>
        <taxon>Caenorhabditis</taxon>
    </lineage>
</organism>
<comment type="caution">
    <text evidence="2">The sequence shown here is derived from an EMBL/GenBank/DDBJ whole genome shotgun (WGS) entry which is preliminary data.</text>
</comment>